<feature type="transmembrane region" description="Helical" evidence="6">
    <location>
        <begin position="173"/>
        <end position="195"/>
    </location>
</feature>
<dbReference type="InterPro" id="IPR003594">
    <property type="entry name" value="HATPase_dom"/>
</dbReference>
<proteinExistence type="predicted"/>
<keyword evidence="2" id="KW-0547">Nucleotide-binding</keyword>
<dbReference type="PROSITE" id="PS50109">
    <property type="entry name" value="HIS_KIN"/>
    <property type="match status" value="1"/>
</dbReference>
<evidence type="ECO:0000313" key="9">
    <source>
        <dbReference type="Proteomes" id="UP000830326"/>
    </source>
</evidence>
<dbReference type="EMBL" id="CP095075">
    <property type="protein sequence ID" value="UOR11996.1"/>
    <property type="molecule type" value="Genomic_DNA"/>
</dbReference>
<dbReference type="SUPFAM" id="SSF55874">
    <property type="entry name" value="ATPase domain of HSP90 chaperone/DNA topoisomerase II/histidine kinase"/>
    <property type="match status" value="1"/>
</dbReference>
<dbReference type="PANTHER" id="PTHR24421">
    <property type="entry name" value="NITRATE/NITRITE SENSOR PROTEIN NARX-RELATED"/>
    <property type="match status" value="1"/>
</dbReference>
<dbReference type="PANTHER" id="PTHR24421:SF60">
    <property type="entry name" value="SENSOR HISTIDINE KINASE COMP"/>
    <property type="match status" value="1"/>
</dbReference>
<evidence type="ECO:0000256" key="1">
    <source>
        <dbReference type="ARBA" id="ARBA00022679"/>
    </source>
</evidence>
<feature type="transmembrane region" description="Helical" evidence="6">
    <location>
        <begin position="270"/>
        <end position="289"/>
    </location>
</feature>
<keyword evidence="6" id="KW-1133">Transmembrane helix</keyword>
<evidence type="ECO:0000313" key="8">
    <source>
        <dbReference type="EMBL" id="UOR11996.1"/>
    </source>
</evidence>
<dbReference type="Proteomes" id="UP000830326">
    <property type="component" value="Chromosome"/>
</dbReference>
<dbReference type="RefSeq" id="WP_245032484.1">
    <property type="nucleotide sequence ID" value="NZ_CP095075.1"/>
</dbReference>
<dbReference type="CDD" id="cd16917">
    <property type="entry name" value="HATPase_UhpB-NarQ-NarX-like"/>
    <property type="match status" value="1"/>
</dbReference>
<dbReference type="PROSITE" id="PS51257">
    <property type="entry name" value="PROKAR_LIPOPROTEIN"/>
    <property type="match status" value="1"/>
</dbReference>
<keyword evidence="4" id="KW-0067">ATP-binding</keyword>
<dbReference type="InterPro" id="IPR036890">
    <property type="entry name" value="HATPase_C_sf"/>
</dbReference>
<evidence type="ECO:0000256" key="4">
    <source>
        <dbReference type="ARBA" id="ARBA00022840"/>
    </source>
</evidence>
<dbReference type="InterPro" id="IPR050482">
    <property type="entry name" value="Sensor_HK_TwoCompSys"/>
</dbReference>
<feature type="domain" description="Histidine kinase" evidence="7">
    <location>
        <begin position="679"/>
        <end position="769"/>
    </location>
</feature>
<gene>
    <name evidence="8" type="ORF">MUO15_00160</name>
</gene>
<evidence type="ECO:0000256" key="6">
    <source>
        <dbReference type="SAM" id="Phobius"/>
    </source>
</evidence>
<organism evidence="8 9">
    <name type="scientific">Halobacillus amylolyticus</name>
    <dbReference type="NCBI Taxonomy" id="2932259"/>
    <lineage>
        <taxon>Bacteria</taxon>
        <taxon>Bacillati</taxon>
        <taxon>Bacillota</taxon>
        <taxon>Bacilli</taxon>
        <taxon>Bacillales</taxon>
        <taxon>Bacillaceae</taxon>
        <taxon>Halobacillus</taxon>
    </lineage>
</organism>
<feature type="transmembrane region" description="Helical" evidence="6">
    <location>
        <begin position="111"/>
        <end position="131"/>
    </location>
</feature>
<keyword evidence="5" id="KW-0902">Two-component regulatory system</keyword>
<keyword evidence="1" id="KW-0808">Transferase</keyword>
<dbReference type="Pfam" id="PF02518">
    <property type="entry name" value="HATPase_c"/>
    <property type="match status" value="1"/>
</dbReference>
<keyword evidence="6" id="KW-0472">Membrane</keyword>
<feature type="transmembrane region" description="Helical" evidence="6">
    <location>
        <begin position="12"/>
        <end position="32"/>
    </location>
</feature>
<keyword evidence="6" id="KW-0812">Transmembrane</keyword>
<dbReference type="InterPro" id="IPR005467">
    <property type="entry name" value="His_kinase_dom"/>
</dbReference>
<feature type="transmembrane region" description="Helical" evidence="6">
    <location>
        <begin position="295"/>
        <end position="316"/>
    </location>
</feature>
<feature type="transmembrane region" description="Helical" evidence="6">
    <location>
        <begin position="207"/>
        <end position="228"/>
    </location>
</feature>
<evidence type="ECO:0000259" key="7">
    <source>
        <dbReference type="PROSITE" id="PS50109"/>
    </source>
</evidence>
<feature type="transmembrane region" description="Helical" evidence="6">
    <location>
        <begin position="234"/>
        <end position="258"/>
    </location>
</feature>
<feature type="transmembrane region" description="Helical" evidence="6">
    <location>
        <begin position="143"/>
        <end position="161"/>
    </location>
</feature>
<accession>A0ABY4HAS5</accession>
<keyword evidence="3" id="KW-0418">Kinase</keyword>
<keyword evidence="9" id="KW-1185">Reference proteome</keyword>
<name>A0ABY4HAS5_9BACI</name>
<evidence type="ECO:0000256" key="2">
    <source>
        <dbReference type="ARBA" id="ARBA00022741"/>
    </source>
</evidence>
<dbReference type="SMART" id="SM00387">
    <property type="entry name" value="HATPase_c"/>
    <property type="match status" value="1"/>
</dbReference>
<evidence type="ECO:0000256" key="5">
    <source>
        <dbReference type="ARBA" id="ARBA00023012"/>
    </source>
</evidence>
<dbReference type="Gene3D" id="3.30.565.10">
    <property type="entry name" value="Histidine kinase-like ATPase, C-terminal domain"/>
    <property type="match status" value="1"/>
</dbReference>
<feature type="transmembrane region" description="Helical" evidence="6">
    <location>
        <begin position="337"/>
        <end position="357"/>
    </location>
</feature>
<reference evidence="8" key="1">
    <citation type="submission" date="2022-04" db="EMBL/GenBank/DDBJ databases">
        <title>Halobacillus sp. isolated from saltern.</title>
        <authorList>
            <person name="Won M."/>
            <person name="Lee C.-M."/>
            <person name="Woen H.-Y."/>
            <person name="Kwon S.-W."/>
        </authorList>
    </citation>
    <scope>NUCLEOTIDE SEQUENCE</scope>
    <source>
        <strain evidence="8">SSHM10-5</strain>
    </source>
</reference>
<evidence type="ECO:0000256" key="3">
    <source>
        <dbReference type="ARBA" id="ARBA00022777"/>
    </source>
</evidence>
<sequence>MRVLNWKQMLLVLFIILSACYITFISVTQPLIGIDLEQNSNDEWIITQIKGESWADEKMIPVGAELISVEGAAPGEHYTVRMFGELENAKSFTVKGLNEKVSYSSINESTFLHWTLFIILPLLFLCATFWISKIVQSKVAKRFSANQLMLFFLLIALGYLSNSGAVRDDLYSIFLNSILFLISPVVLIHFLYNYFSELKVYWFSRKIYQVLYILVTLVTAVESYFLITTRYPPFFYHVPGTMLFILYIILFFIIFKGLSIYKDTSVGTVFKYMSVGMSVAFFPYIFLYLTPALTIHAKIIPLEIAAIFLIALPVTFMYLVTRERLIDIHFVIGRLRYYALLSALPSVFVPIMISMFVEKDLTMIDHLQIYLTTHLLLIILLSIKEILDFRLQKFLFVARYSYQESMHRISKEMKDQSNAVDLMKVMRKEIGNVLKVREMYIYSIHNERKMYCVYDPIPDDILNHFDDYFPNRHYDVGTILETGKGFGVIVGFTLDKITMLWCRGKKDYTSLNRDEKTYLQTVAQNANIAIENMNLIADLVKELRTLRSDQTHKYPTWLSRLLFTIAENQRKQLSIDLHDTVLQEQLYLYRRMDDLLSKRSDLPKTLDAELSMYKESLLDNIHLIRETCNELRPAFIEEIGLVHSLETLIEQYQLRSNFTVYFTSEGFNAKLDQEHVLSIFRIVQELLTNAMKHSNAKIVKLSLSNNDHQVMLLYSDDGKGMDYSFQRDLFSHIGLSGIEQRVNGLNGHLKIETAPDEGFKSIITFPYKVTKEVEV</sequence>
<protein>
    <recommendedName>
        <fullName evidence="7">Histidine kinase domain-containing protein</fullName>
    </recommendedName>
</protein>